<gene>
    <name evidence="1" type="ORF">JT362_33845</name>
</gene>
<organism evidence="1 2">
    <name type="scientific">Actinophytocola gossypii</name>
    <dbReference type="NCBI Taxonomy" id="2812003"/>
    <lineage>
        <taxon>Bacteria</taxon>
        <taxon>Bacillati</taxon>
        <taxon>Actinomycetota</taxon>
        <taxon>Actinomycetes</taxon>
        <taxon>Pseudonocardiales</taxon>
        <taxon>Pseudonocardiaceae</taxon>
    </lineage>
</organism>
<dbReference type="Gene3D" id="3.30.1310.10">
    <property type="entry name" value="Nucleoid-associated protein YbaB-like domain"/>
    <property type="match status" value="1"/>
</dbReference>
<evidence type="ECO:0000313" key="2">
    <source>
        <dbReference type="Proteomes" id="UP001156441"/>
    </source>
</evidence>
<dbReference type="InterPro" id="IPR036894">
    <property type="entry name" value="YbaB-like_sf"/>
</dbReference>
<dbReference type="EMBL" id="JAFFZE010000032">
    <property type="protein sequence ID" value="MCT2588104.1"/>
    <property type="molecule type" value="Genomic_DNA"/>
</dbReference>
<dbReference type="SUPFAM" id="SSF82607">
    <property type="entry name" value="YbaB-like"/>
    <property type="match status" value="1"/>
</dbReference>
<protein>
    <submittedName>
        <fullName evidence="1">YbaB/EbfC family nucleoid-associated protein</fullName>
    </submittedName>
</protein>
<proteinExistence type="predicted"/>
<dbReference type="InterPro" id="IPR004401">
    <property type="entry name" value="YbaB/EbfC"/>
</dbReference>
<keyword evidence="2" id="KW-1185">Reference proteome</keyword>
<dbReference type="Pfam" id="PF02575">
    <property type="entry name" value="YbaB_DNA_bd"/>
    <property type="match status" value="1"/>
</dbReference>
<reference evidence="1 2" key="1">
    <citation type="submission" date="2021-02" db="EMBL/GenBank/DDBJ databases">
        <title>Actinophytocola xerophila sp. nov., isolated from soil of cotton cropping field.</title>
        <authorList>
            <person name="Huang R."/>
            <person name="Chen X."/>
            <person name="Ge X."/>
            <person name="Liu W."/>
        </authorList>
    </citation>
    <scope>NUCLEOTIDE SEQUENCE [LARGE SCALE GENOMIC DNA]</scope>
    <source>
        <strain evidence="1 2">S1-96</strain>
    </source>
</reference>
<accession>A0ABT2JJN6</accession>
<comment type="caution">
    <text evidence="1">The sequence shown here is derived from an EMBL/GenBank/DDBJ whole genome shotgun (WGS) entry which is preliminary data.</text>
</comment>
<dbReference type="Proteomes" id="UP001156441">
    <property type="component" value="Unassembled WGS sequence"/>
</dbReference>
<evidence type="ECO:0000313" key="1">
    <source>
        <dbReference type="EMBL" id="MCT2588104.1"/>
    </source>
</evidence>
<name>A0ABT2JJN6_9PSEU</name>
<sequence length="69" mass="7341">MLTARDDHGVVEVSVDSTGAVVEVALDASVVSRMDPSTLAHAVLRATRAAQEAARRLVGQRRAYHLGTE</sequence>